<dbReference type="GO" id="GO:0016829">
    <property type="term" value="F:lyase activity"/>
    <property type="evidence" value="ECO:0007669"/>
    <property type="project" value="UniProtKB-KW"/>
</dbReference>
<dbReference type="SFLD" id="SFLDG01066">
    <property type="entry name" value="organic_radical-activating_enz"/>
    <property type="match status" value="1"/>
</dbReference>
<dbReference type="AlphaFoldDB" id="A0A1M4ZPG2"/>
<keyword evidence="6" id="KW-0560">Oxidoreductase</keyword>
<dbReference type="STRING" id="1123404.SAMN02745784_03142"/>
<keyword evidence="4" id="KW-0949">S-adenosyl-L-methionine</keyword>
<evidence type="ECO:0000256" key="3">
    <source>
        <dbReference type="ARBA" id="ARBA00022485"/>
    </source>
</evidence>
<dbReference type="InterPro" id="IPR007197">
    <property type="entry name" value="rSAM"/>
</dbReference>
<dbReference type="PROSITE" id="PS01087">
    <property type="entry name" value="RADICAL_ACTIVATING"/>
    <property type="match status" value="1"/>
</dbReference>
<evidence type="ECO:0000256" key="5">
    <source>
        <dbReference type="ARBA" id="ARBA00022723"/>
    </source>
</evidence>
<accession>A0A1M4ZPG2</accession>
<evidence type="ECO:0000256" key="8">
    <source>
        <dbReference type="ARBA" id="ARBA00023014"/>
    </source>
</evidence>
<evidence type="ECO:0000256" key="7">
    <source>
        <dbReference type="ARBA" id="ARBA00023004"/>
    </source>
</evidence>
<dbReference type="Pfam" id="PF04055">
    <property type="entry name" value="Radical_SAM"/>
    <property type="match status" value="1"/>
</dbReference>
<dbReference type="PROSITE" id="PS51918">
    <property type="entry name" value="RADICAL_SAM"/>
    <property type="match status" value="1"/>
</dbReference>
<dbReference type="GO" id="GO:0016491">
    <property type="term" value="F:oxidoreductase activity"/>
    <property type="evidence" value="ECO:0007669"/>
    <property type="project" value="UniProtKB-KW"/>
</dbReference>
<evidence type="ECO:0000313" key="11">
    <source>
        <dbReference type="Proteomes" id="UP000184114"/>
    </source>
</evidence>
<feature type="domain" description="Radical SAM core" evidence="9">
    <location>
        <begin position="15"/>
        <end position="238"/>
    </location>
</feature>
<evidence type="ECO:0000256" key="2">
    <source>
        <dbReference type="ARBA" id="ARBA00009777"/>
    </source>
</evidence>
<evidence type="ECO:0000313" key="10">
    <source>
        <dbReference type="EMBL" id="SHF20000.1"/>
    </source>
</evidence>
<dbReference type="PANTHER" id="PTHR30352:SF13">
    <property type="entry name" value="GLYCYL-RADICAL ENZYME ACTIVATING ENZYME YJJW-RELATED"/>
    <property type="match status" value="1"/>
</dbReference>
<reference evidence="11" key="1">
    <citation type="submission" date="2016-11" db="EMBL/GenBank/DDBJ databases">
        <authorList>
            <person name="Varghese N."/>
            <person name="Submissions S."/>
        </authorList>
    </citation>
    <scope>NUCLEOTIDE SEQUENCE [LARGE SCALE GENOMIC DNA]</scope>
    <source>
        <strain evidence="11">DSM 18095</strain>
    </source>
</reference>
<dbReference type="InterPro" id="IPR058240">
    <property type="entry name" value="rSAM_sf"/>
</dbReference>
<keyword evidence="11" id="KW-1185">Reference proteome</keyword>
<evidence type="ECO:0000256" key="6">
    <source>
        <dbReference type="ARBA" id="ARBA00023002"/>
    </source>
</evidence>
<keyword evidence="10" id="KW-0670">Pyruvate</keyword>
<keyword evidence="10" id="KW-0456">Lyase</keyword>
<keyword evidence="5" id="KW-0479">Metal-binding</keyword>
<comment type="similarity">
    <text evidence="2">Belongs to the organic radical-activating enzymes family.</text>
</comment>
<dbReference type="GO" id="GO:0046872">
    <property type="term" value="F:metal ion binding"/>
    <property type="evidence" value="ECO:0007669"/>
    <property type="project" value="UniProtKB-KW"/>
</dbReference>
<keyword evidence="3" id="KW-0004">4Fe-4S</keyword>
<dbReference type="SFLD" id="SFLDS00029">
    <property type="entry name" value="Radical_SAM"/>
    <property type="match status" value="1"/>
</dbReference>
<dbReference type="Proteomes" id="UP000184114">
    <property type="component" value="Unassembled WGS sequence"/>
</dbReference>
<gene>
    <name evidence="10" type="ORF">SAMN02745784_03142</name>
</gene>
<dbReference type="SUPFAM" id="SSF102114">
    <property type="entry name" value="Radical SAM enzymes"/>
    <property type="match status" value="1"/>
</dbReference>
<keyword evidence="7" id="KW-0408">Iron</keyword>
<dbReference type="InterPro" id="IPR013785">
    <property type="entry name" value="Aldolase_TIM"/>
</dbReference>
<evidence type="ECO:0000256" key="4">
    <source>
        <dbReference type="ARBA" id="ARBA00022691"/>
    </source>
</evidence>
<dbReference type="RefSeq" id="WP_072978017.1">
    <property type="nucleotide sequence ID" value="NZ_FQTY01000028.1"/>
</dbReference>
<evidence type="ECO:0000256" key="1">
    <source>
        <dbReference type="ARBA" id="ARBA00001966"/>
    </source>
</evidence>
<organism evidence="10 11">
    <name type="scientific">Tissierella praeacuta DSM 18095</name>
    <dbReference type="NCBI Taxonomy" id="1123404"/>
    <lineage>
        <taxon>Bacteria</taxon>
        <taxon>Bacillati</taxon>
        <taxon>Bacillota</taxon>
        <taxon>Tissierellia</taxon>
        <taxon>Tissierellales</taxon>
        <taxon>Tissierellaceae</taxon>
        <taxon>Tissierella</taxon>
    </lineage>
</organism>
<comment type="cofactor">
    <cofactor evidence="1">
        <name>[4Fe-4S] cluster</name>
        <dbReference type="ChEBI" id="CHEBI:49883"/>
    </cofactor>
</comment>
<evidence type="ECO:0000259" key="9">
    <source>
        <dbReference type="PROSITE" id="PS51918"/>
    </source>
</evidence>
<protein>
    <submittedName>
        <fullName evidence="10">Pyruvate formate lyase activating enzyme</fullName>
    </submittedName>
</protein>
<dbReference type="InterPro" id="IPR001989">
    <property type="entry name" value="Radical_activat_CS"/>
</dbReference>
<dbReference type="EMBL" id="FQTY01000028">
    <property type="protein sequence ID" value="SHF20000.1"/>
    <property type="molecule type" value="Genomic_DNA"/>
</dbReference>
<dbReference type="CDD" id="cd01335">
    <property type="entry name" value="Radical_SAM"/>
    <property type="match status" value="1"/>
</dbReference>
<dbReference type="PANTHER" id="PTHR30352">
    <property type="entry name" value="PYRUVATE FORMATE-LYASE-ACTIVATING ENZYME"/>
    <property type="match status" value="1"/>
</dbReference>
<dbReference type="GO" id="GO:0051539">
    <property type="term" value="F:4 iron, 4 sulfur cluster binding"/>
    <property type="evidence" value="ECO:0007669"/>
    <property type="project" value="UniProtKB-KW"/>
</dbReference>
<sequence>MKKAPVHKIIHHSLVDGPGNRTSIFLQGCNLRCAYCHNPETQKICKDISSPEIKWMTANEVFYEVEKDIPFIRGITLSGGESTLYPEFLQELFVLGQKAGLSCLIDTNGTIDLSLYPELMEVCDGAMLDVKAWDKEKFQRLTGEDNETVKKNLKFLADINKLEEIRIVCIPEEVDTEDILKGVKATIGDKIRNVNLRLIKFRNHGVIGRLKNTSSPSEEYMSSLKGKALEMGFRVIKN</sequence>
<dbReference type="InterPro" id="IPR034457">
    <property type="entry name" value="Organic_radical-activating"/>
</dbReference>
<dbReference type="GeneID" id="90994207"/>
<dbReference type="Gene3D" id="3.20.20.70">
    <property type="entry name" value="Aldolase class I"/>
    <property type="match status" value="1"/>
</dbReference>
<name>A0A1M4ZPG2_9FIRM</name>
<proteinExistence type="inferred from homology"/>
<keyword evidence="8" id="KW-0411">Iron-sulfur</keyword>